<organism evidence="3 4">
    <name type="scientific">Phanerochaete sordida</name>
    <dbReference type="NCBI Taxonomy" id="48140"/>
    <lineage>
        <taxon>Eukaryota</taxon>
        <taxon>Fungi</taxon>
        <taxon>Dikarya</taxon>
        <taxon>Basidiomycota</taxon>
        <taxon>Agaricomycotina</taxon>
        <taxon>Agaricomycetes</taxon>
        <taxon>Polyporales</taxon>
        <taxon>Phanerochaetaceae</taxon>
        <taxon>Phanerochaete</taxon>
    </lineage>
</organism>
<comment type="caution">
    <text evidence="3">The sequence shown here is derived from an EMBL/GenBank/DDBJ whole genome shotgun (WGS) entry which is preliminary data.</text>
</comment>
<evidence type="ECO:0000256" key="1">
    <source>
        <dbReference type="SAM" id="MobiDB-lite"/>
    </source>
</evidence>
<dbReference type="EMBL" id="BPQB01000024">
    <property type="protein sequence ID" value="GJE92001.1"/>
    <property type="molecule type" value="Genomic_DNA"/>
</dbReference>
<reference evidence="3 4" key="1">
    <citation type="submission" date="2021-08" db="EMBL/GenBank/DDBJ databases">
        <title>Draft Genome Sequence of Phanerochaete sordida strain YK-624.</title>
        <authorList>
            <person name="Mori T."/>
            <person name="Dohra H."/>
            <person name="Suzuki T."/>
            <person name="Kawagishi H."/>
            <person name="Hirai H."/>
        </authorList>
    </citation>
    <scope>NUCLEOTIDE SEQUENCE [LARGE SCALE GENOMIC DNA]</scope>
    <source>
        <strain evidence="3 4">YK-624</strain>
    </source>
</reference>
<proteinExistence type="predicted"/>
<dbReference type="PANTHER" id="PTHR38248:SF2">
    <property type="entry name" value="FUNK1 11"/>
    <property type="match status" value="1"/>
</dbReference>
<feature type="compositionally biased region" description="Basic residues" evidence="1">
    <location>
        <begin position="104"/>
        <end position="113"/>
    </location>
</feature>
<feature type="compositionally biased region" description="Polar residues" evidence="1">
    <location>
        <begin position="244"/>
        <end position="266"/>
    </location>
</feature>
<feature type="region of interest" description="Disordered" evidence="1">
    <location>
        <begin position="142"/>
        <end position="267"/>
    </location>
</feature>
<feature type="compositionally biased region" description="Basic residues" evidence="1">
    <location>
        <begin position="828"/>
        <end position="842"/>
    </location>
</feature>
<accession>A0A9P3GBU4</accession>
<dbReference type="InterPro" id="IPR011009">
    <property type="entry name" value="Kinase-like_dom_sf"/>
</dbReference>
<feature type="compositionally biased region" description="Polar residues" evidence="1">
    <location>
        <begin position="75"/>
        <end position="85"/>
    </location>
</feature>
<dbReference type="OrthoDB" id="3265188at2759"/>
<dbReference type="AlphaFoldDB" id="A0A9P3GBU4"/>
<feature type="compositionally biased region" description="Basic and acidic residues" evidence="1">
    <location>
        <begin position="813"/>
        <end position="827"/>
    </location>
</feature>
<protein>
    <recommendedName>
        <fullName evidence="2">Fungal-type protein kinase domain-containing protein</fullName>
    </recommendedName>
</protein>
<feature type="domain" description="Fungal-type protein kinase" evidence="2">
    <location>
        <begin position="291"/>
        <end position="672"/>
    </location>
</feature>
<dbReference type="Proteomes" id="UP000703269">
    <property type="component" value="Unassembled WGS sequence"/>
</dbReference>
<evidence type="ECO:0000259" key="2">
    <source>
        <dbReference type="Pfam" id="PF17667"/>
    </source>
</evidence>
<dbReference type="InterPro" id="IPR040976">
    <property type="entry name" value="Pkinase_fungal"/>
</dbReference>
<evidence type="ECO:0000313" key="3">
    <source>
        <dbReference type="EMBL" id="GJE92001.1"/>
    </source>
</evidence>
<keyword evidence="4" id="KW-1185">Reference proteome</keyword>
<feature type="region of interest" description="Disordered" evidence="1">
    <location>
        <begin position="75"/>
        <end position="113"/>
    </location>
</feature>
<feature type="compositionally biased region" description="Polar residues" evidence="1">
    <location>
        <begin position="159"/>
        <end position="190"/>
    </location>
</feature>
<sequence>MSIPSDPFLGLMPPQVFLDQFMVVGNAAGTPQVSFSEMYSATSSRGMGEALINCAEKSNICPGVRFFLTRSKKWNPTQASASGNKRTTDGDHNLAPTIGARKQPQQRRGRRKKRDIVEYCDFVTFLLGVETQCDADADPFLSHEELGLSPPPSVAPRTPEQQTKGRSTQQEHASLPNSCAPSHASPGTTRQDAETLVSSTHEHPCDSGEDGAPGSSAQDSDRYTPPVCTPGNPYGISMLPIASSPDSAGTSTSDVSQHTHTLSPKSKCTLDGRSMPWLEAIELRVDEQCDPPTRSSVQLLPTLTVEKRTQAAERHRAALLSHVQAQFLRQHRCFLFHVLIFGRYARFLRFDRSGGIVSDRFNYVDEPAPLAQFFWRFAHLTDEQRGWDPSVSLPNRKEKALFVDAVRVWLAEMQAGTTADNRHARRLPDAERTLDDGHTYPTWKVHVVNEATGASSDLLVQRPFAGEMTLYGRSTRAYIAYDLTTRRLVFFKDSWRADRRHLRPEFQTFQDLEAHHVPNVPPALYGGDVLSTDGGLQETVKNIIAADNASWHVGKHKLRRHVHHRIVQDIAYPLESARDAQEFVQAIHGALCALQGAYQELGFLHRDVSFRNVMITPEGRGILNDWDHSGPKDRRAPPIGTWKFMSASMLENTSKINEIIDDLESILWVLLYGALHHFGAPGQDVPEVLFDYQNFDKDGSMIGGLTKKVYLLSDDVDRLAYTDAVLQELILHVTRSWSEYHAARATGSVVRGKEQAEAAALLARASQPKYWVDMFAKALKKFGERRPSTIPLHDRPVVPGHAPSSTGIKRKNGGVDRNEWHGYDAQHPRRSKRLRLQMKRAR</sequence>
<dbReference type="Pfam" id="PF17667">
    <property type="entry name" value="Pkinase_fungal"/>
    <property type="match status" value="1"/>
</dbReference>
<dbReference type="SUPFAM" id="SSF56112">
    <property type="entry name" value="Protein kinase-like (PK-like)"/>
    <property type="match status" value="1"/>
</dbReference>
<dbReference type="PANTHER" id="PTHR38248">
    <property type="entry name" value="FUNK1 6"/>
    <property type="match status" value="1"/>
</dbReference>
<evidence type="ECO:0000313" key="4">
    <source>
        <dbReference type="Proteomes" id="UP000703269"/>
    </source>
</evidence>
<gene>
    <name evidence="3" type="ORF">PsYK624_081540</name>
</gene>
<name>A0A9P3GBU4_9APHY</name>
<feature type="region of interest" description="Disordered" evidence="1">
    <location>
        <begin position="790"/>
        <end position="842"/>
    </location>
</feature>